<keyword evidence="3" id="KW-0813">Transport</keyword>
<protein>
    <submittedName>
        <fullName evidence="9">AI-2 transport protein TqsA</fullName>
    </submittedName>
</protein>
<reference evidence="9 10" key="1">
    <citation type="submission" date="2019-02" db="EMBL/GenBank/DDBJ databases">
        <title>Deep-cultivation of Planctomycetes and their phenomic and genomic characterization uncovers novel biology.</title>
        <authorList>
            <person name="Wiegand S."/>
            <person name="Jogler M."/>
            <person name="Boedeker C."/>
            <person name="Pinto D."/>
            <person name="Vollmers J."/>
            <person name="Rivas-Marin E."/>
            <person name="Kohn T."/>
            <person name="Peeters S.H."/>
            <person name="Heuer A."/>
            <person name="Rast P."/>
            <person name="Oberbeckmann S."/>
            <person name="Bunk B."/>
            <person name="Jeske O."/>
            <person name="Meyerdierks A."/>
            <person name="Storesund J.E."/>
            <person name="Kallscheuer N."/>
            <person name="Luecker S."/>
            <person name="Lage O.M."/>
            <person name="Pohl T."/>
            <person name="Merkel B.J."/>
            <person name="Hornburger P."/>
            <person name="Mueller R.-W."/>
            <person name="Bruemmer F."/>
            <person name="Labrenz M."/>
            <person name="Spormann A.M."/>
            <person name="Op den Camp H."/>
            <person name="Overmann J."/>
            <person name="Amann R."/>
            <person name="Jetten M.S.M."/>
            <person name="Mascher T."/>
            <person name="Medema M.H."/>
            <person name="Devos D.P."/>
            <person name="Kaster A.-K."/>
            <person name="Ovreas L."/>
            <person name="Rohde M."/>
            <person name="Galperin M.Y."/>
            <person name="Jogler C."/>
        </authorList>
    </citation>
    <scope>NUCLEOTIDE SEQUENCE [LARGE SCALE GENOMIC DNA]</scope>
    <source>
        <strain evidence="9 10">Pan189</strain>
    </source>
</reference>
<dbReference type="GO" id="GO:0005886">
    <property type="term" value="C:plasma membrane"/>
    <property type="evidence" value="ECO:0007669"/>
    <property type="project" value="UniProtKB-SubCell"/>
</dbReference>
<organism evidence="9 10">
    <name type="scientific">Stratiformator vulcanicus</name>
    <dbReference type="NCBI Taxonomy" id="2527980"/>
    <lineage>
        <taxon>Bacteria</taxon>
        <taxon>Pseudomonadati</taxon>
        <taxon>Planctomycetota</taxon>
        <taxon>Planctomycetia</taxon>
        <taxon>Planctomycetales</taxon>
        <taxon>Planctomycetaceae</taxon>
        <taxon>Stratiformator</taxon>
    </lineage>
</organism>
<dbReference type="PANTHER" id="PTHR21716:SF53">
    <property type="entry name" value="PERMEASE PERM-RELATED"/>
    <property type="match status" value="1"/>
</dbReference>
<gene>
    <name evidence="9" type="primary">tqsA</name>
    <name evidence="9" type="ORF">Pan189_09280</name>
</gene>
<dbReference type="InterPro" id="IPR002549">
    <property type="entry name" value="AI-2E-like"/>
</dbReference>
<dbReference type="PANTHER" id="PTHR21716">
    <property type="entry name" value="TRANSMEMBRANE PROTEIN"/>
    <property type="match status" value="1"/>
</dbReference>
<evidence type="ECO:0000256" key="4">
    <source>
        <dbReference type="ARBA" id="ARBA00022475"/>
    </source>
</evidence>
<evidence type="ECO:0000256" key="1">
    <source>
        <dbReference type="ARBA" id="ARBA00004651"/>
    </source>
</evidence>
<proteinExistence type="inferred from homology"/>
<evidence type="ECO:0000256" key="7">
    <source>
        <dbReference type="ARBA" id="ARBA00023136"/>
    </source>
</evidence>
<evidence type="ECO:0000256" key="2">
    <source>
        <dbReference type="ARBA" id="ARBA00009773"/>
    </source>
</evidence>
<feature type="transmembrane region" description="Helical" evidence="8">
    <location>
        <begin position="295"/>
        <end position="316"/>
    </location>
</feature>
<dbReference type="AlphaFoldDB" id="A0A517QY97"/>
<dbReference type="RefSeq" id="WP_145362767.1">
    <property type="nucleotide sequence ID" value="NZ_CP036268.1"/>
</dbReference>
<dbReference type="KEGG" id="svp:Pan189_09280"/>
<keyword evidence="10" id="KW-1185">Reference proteome</keyword>
<evidence type="ECO:0000313" key="9">
    <source>
        <dbReference type="EMBL" id="QDT36568.1"/>
    </source>
</evidence>
<feature type="transmembrane region" description="Helical" evidence="8">
    <location>
        <begin position="21"/>
        <end position="39"/>
    </location>
</feature>
<comment type="subcellular location">
    <subcellularLocation>
        <location evidence="1">Cell membrane</location>
        <topology evidence="1">Multi-pass membrane protein</topology>
    </subcellularLocation>
</comment>
<dbReference type="EMBL" id="CP036268">
    <property type="protein sequence ID" value="QDT36568.1"/>
    <property type="molecule type" value="Genomic_DNA"/>
</dbReference>
<dbReference type="Pfam" id="PF01594">
    <property type="entry name" value="AI-2E_transport"/>
    <property type="match status" value="1"/>
</dbReference>
<feature type="transmembrane region" description="Helical" evidence="8">
    <location>
        <begin position="192"/>
        <end position="210"/>
    </location>
</feature>
<feature type="transmembrane region" description="Helical" evidence="8">
    <location>
        <begin position="45"/>
        <end position="62"/>
    </location>
</feature>
<dbReference type="OrthoDB" id="9799225at2"/>
<sequence>MAETDQNLTSDATAPDPELRVQTICLLVMTAALVGGLVYLLRPVLLPLVVAVFVVSGVTPVLKFIEKTLGAGRWTAVVITVLGGLVGMTLLSWLLWLSIGELQAYQTQYRERVQGLITWAEGLADFEWSIFDDRTSTDTDKNADSPVEAIRPEEDAAAAAARHEAASREARKALDLMVQRGASVVTGTLLDMFSVGIIVLIYVFFLLIGAPTLPEQRTPMMREMDLLIRNYLALKTVISLFTGLAFGGVLWIFGVPMAVAFGMLAFLLNYIPNLGPLIAIVLPIPLILLHPDGTIIWMTMVITLAALVQFVSGNVIEPKIMGESADLHPIVILSALMLWGTIWGLMGMFLATPITAGIKIALARNRRTRSVADFMAGRWDAFDKSSESSESATSLVSAD</sequence>
<name>A0A517QY97_9PLAN</name>
<keyword evidence="7 8" id="KW-0472">Membrane</keyword>
<feature type="transmembrane region" description="Helical" evidence="8">
    <location>
        <begin position="74"/>
        <end position="96"/>
    </location>
</feature>
<evidence type="ECO:0000256" key="5">
    <source>
        <dbReference type="ARBA" id="ARBA00022692"/>
    </source>
</evidence>
<feature type="transmembrane region" description="Helical" evidence="8">
    <location>
        <begin position="259"/>
        <end position="288"/>
    </location>
</feature>
<feature type="transmembrane region" description="Helical" evidence="8">
    <location>
        <begin position="231"/>
        <end position="253"/>
    </location>
</feature>
<dbReference type="Proteomes" id="UP000317318">
    <property type="component" value="Chromosome"/>
</dbReference>
<feature type="transmembrane region" description="Helical" evidence="8">
    <location>
        <begin position="336"/>
        <end position="362"/>
    </location>
</feature>
<evidence type="ECO:0000313" key="10">
    <source>
        <dbReference type="Proteomes" id="UP000317318"/>
    </source>
</evidence>
<dbReference type="GO" id="GO:0055085">
    <property type="term" value="P:transmembrane transport"/>
    <property type="evidence" value="ECO:0007669"/>
    <property type="project" value="TreeGrafter"/>
</dbReference>
<keyword evidence="4" id="KW-1003">Cell membrane</keyword>
<keyword evidence="5 8" id="KW-0812">Transmembrane</keyword>
<keyword evidence="6 8" id="KW-1133">Transmembrane helix</keyword>
<evidence type="ECO:0000256" key="6">
    <source>
        <dbReference type="ARBA" id="ARBA00022989"/>
    </source>
</evidence>
<evidence type="ECO:0000256" key="8">
    <source>
        <dbReference type="SAM" id="Phobius"/>
    </source>
</evidence>
<accession>A0A517QY97</accession>
<evidence type="ECO:0000256" key="3">
    <source>
        <dbReference type="ARBA" id="ARBA00022448"/>
    </source>
</evidence>
<comment type="similarity">
    <text evidence="2">Belongs to the autoinducer-2 exporter (AI-2E) (TC 2.A.86) family.</text>
</comment>